<dbReference type="STRING" id="373668.SAMN05421786_10725"/>
<evidence type="ECO:0000313" key="1">
    <source>
        <dbReference type="EMBL" id="SIT16102.1"/>
    </source>
</evidence>
<protein>
    <submittedName>
        <fullName evidence="1">Bacteriocin-type signal sequence-containing protein</fullName>
    </submittedName>
</protein>
<gene>
    <name evidence="1" type="ORF">SAMN05421786_10725</name>
</gene>
<dbReference type="AlphaFoldDB" id="A0A1N7PZS0"/>
<organism evidence="1 2">
    <name type="scientific">Chryseobacterium ureilyticum</name>
    <dbReference type="NCBI Taxonomy" id="373668"/>
    <lineage>
        <taxon>Bacteria</taxon>
        <taxon>Pseudomonadati</taxon>
        <taxon>Bacteroidota</taxon>
        <taxon>Flavobacteriia</taxon>
        <taxon>Flavobacteriales</taxon>
        <taxon>Weeksellaceae</taxon>
        <taxon>Chryseobacterium group</taxon>
        <taxon>Chryseobacterium</taxon>
    </lineage>
</organism>
<dbReference type="Proteomes" id="UP000186744">
    <property type="component" value="Unassembled WGS sequence"/>
</dbReference>
<reference evidence="2" key="1">
    <citation type="submission" date="2017-01" db="EMBL/GenBank/DDBJ databases">
        <authorList>
            <person name="Varghese N."/>
            <person name="Submissions S."/>
        </authorList>
    </citation>
    <scope>NUCLEOTIDE SEQUENCE [LARGE SCALE GENOMIC DNA]</scope>
    <source>
        <strain evidence="2">DSM 18017</strain>
    </source>
</reference>
<keyword evidence="2" id="KW-1185">Reference proteome</keyword>
<name>A0A1N7PZS0_9FLAO</name>
<sequence length="55" mass="6290">MKNLKKLTKKNLKEINGGAQNCPPVASTCNAWCRWASWQKLHCPNNIFEEPCECI</sequence>
<evidence type="ECO:0000313" key="2">
    <source>
        <dbReference type="Proteomes" id="UP000186744"/>
    </source>
</evidence>
<proteinExistence type="predicted"/>
<dbReference type="RefSeq" id="WP_167370006.1">
    <property type="nucleotide sequence ID" value="NZ_FTOL01000007.1"/>
</dbReference>
<dbReference type="EMBL" id="FTOL01000007">
    <property type="protein sequence ID" value="SIT16102.1"/>
    <property type="molecule type" value="Genomic_DNA"/>
</dbReference>
<dbReference type="NCBIfam" id="NF047798">
    <property type="entry name" value="leader_Chryseo"/>
    <property type="match status" value="1"/>
</dbReference>
<accession>A0A1N7PZS0</accession>
<dbReference type="InterPro" id="IPR058074">
    <property type="entry name" value="Bacteriocin-like"/>
</dbReference>